<dbReference type="EMBL" id="CP038231">
    <property type="protein sequence ID" value="QDH13651.1"/>
    <property type="molecule type" value="Genomic_DNA"/>
</dbReference>
<dbReference type="SUPFAM" id="SSF52540">
    <property type="entry name" value="P-loop containing nucleoside triphosphate hydrolases"/>
    <property type="match status" value="1"/>
</dbReference>
<name>A0A4Y6UB81_9PROT</name>
<feature type="domain" description="RapZ C-terminal" evidence="7">
    <location>
        <begin position="204"/>
        <end position="310"/>
    </location>
</feature>
<evidence type="ECO:0000313" key="8">
    <source>
        <dbReference type="EMBL" id="QDH13651.1"/>
    </source>
</evidence>
<feature type="region of interest" description="Disordered" evidence="5">
    <location>
        <begin position="16"/>
        <end position="43"/>
    </location>
</feature>
<keyword evidence="9" id="KW-1185">Reference proteome</keyword>
<accession>A0A4Y6UB81</accession>
<evidence type="ECO:0000256" key="2">
    <source>
        <dbReference type="ARBA" id="ARBA00022840"/>
    </source>
</evidence>
<dbReference type="InterPro" id="IPR053931">
    <property type="entry name" value="RapZ_C"/>
</dbReference>
<dbReference type="PANTHER" id="PTHR30448">
    <property type="entry name" value="RNASE ADAPTER PROTEIN RAPZ"/>
    <property type="match status" value="1"/>
</dbReference>
<dbReference type="AlphaFoldDB" id="A0A4Y6UB81"/>
<protein>
    <submittedName>
        <fullName evidence="8">RNase adapter RapZ</fullName>
    </submittedName>
</protein>
<dbReference type="KEGG" id="swf:E3E12_04990"/>
<dbReference type="Proteomes" id="UP000318709">
    <property type="component" value="Chromosome"/>
</dbReference>
<evidence type="ECO:0000256" key="1">
    <source>
        <dbReference type="ARBA" id="ARBA00022741"/>
    </source>
</evidence>
<evidence type="ECO:0000259" key="7">
    <source>
        <dbReference type="Pfam" id="PF22740"/>
    </source>
</evidence>
<dbReference type="NCBIfam" id="NF003828">
    <property type="entry name" value="PRK05416.1"/>
    <property type="match status" value="1"/>
</dbReference>
<sequence>MSPVLTWLTDPTPLWGDACRAPAGEGGLTASSPQNAPGEGQDNAHRIVVVTGVSGAGKGSILNHLEDLGYEVVDNPPLDLLVALAERTDKPLAVGVDVRSRGFEPHRLLEALSALRMRHWVVQIVFATADNDVILRRYTATRRRHPLALGGSIEPVLERERDMLAPLRHKADLVIDTTDLPLPELRRLVNTRFGVKGARGGLGVVVMSFAYPAGLPHEADMVFDVRFLANPHYEPTLRAATGLEGRVSDHVQADGHFREFYEAVERLVNIVLPRFVAEGKKYLTIAFGCSGGQHRSVTVAEKLAADLAQAISAQRQAGVGGAIGVDSIMVVHRELARRGLTTWRWALPPEQVQAVQALTP</sequence>
<evidence type="ECO:0000259" key="6">
    <source>
        <dbReference type="Pfam" id="PF03668"/>
    </source>
</evidence>
<dbReference type="InterPro" id="IPR027417">
    <property type="entry name" value="P-loop_NTPase"/>
</dbReference>
<evidence type="ECO:0000313" key="9">
    <source>
        <dbReference type="Proteomes" id="UP000318709"/>
    </source>
</evidence>
<organism evidence="8 9">
    <name type="scientific">Formicincola oecophyllae</name>
    <dbReference type="NCBI Taxonomy" id="2558361"/>
    <lineage>
        <taxon>Bacteria</taxon>
        <taxon>Pseudomonadati</taxon>
        <taxon>Pseudomonadota</taxon>
        <taxon>Alphaproteobacteria</taxon>
        <taxon>Acetobacterales</taxon>
        <taxon>Acetobacteraceae</taxon>
        <taxon>Formicincola</taxon>
    </lineage>
</organism>
<dbReference type="PANTHER" id="PTHR30448:SF0">
    <property type="entry name" value="RNASE ADAPTER PROTEIN RAPZ"/>
    <property type="match status" value="1"/>
</dbReference>
<dbReference type="GO" id="GO:0005524">
    <property type="term" value="F:ATP binding"/>
    <property type="evidence" value="ECO:0007669"/>
    <property type="project" value="UniProtKB-UniRule"/>
</dbReference>
<feature type="binding site" evidence="4">
    <location>
        <begin position="97"/>
        <end position="100"/>
    </location>
    <ligand>
        <name>GTP</name>
        <dbReference type="ChEBI" id="CHEBI:37565"/>
    </ligand>
</feature>
<evidence type="ECO:0000256" key="4">
    <source>
        <dbReference type="HAMAP-Rule" id="MF_00636"/>
    </source>
</evidence>
<dbReference type="RefSeq" id="WP_141443359.1">
    <property type="nucleotide sequence ID" value="NZ_CP038231.1"/>
</dbReference>
<evidence type="ECO:0000256" key="5">
    <source>
        <dbReference type="SAM" id="MobiDB-lite"/>
    </source>
</evidence>
<dbReference type="InterPro" id="IPR005337">
    <property type="entry name" value="RapZ-like"/>
</dbReference>
<evidence type="ECO:0000256" key="3">
    <source>
        <dbReference type="ARBA" id="ARBA00023134"/>
    </source>
</evidence>
<dbReference type="HAMAP" id="MF_00636">
    <property type="entry name" value="RapZ_like"/>
    <property type="match status" value="1"/>
</dbReference>
<dbReference type="OrthoDB" id="9784461at2"/>
<feature type="binding site" evidence="4">
    <location>
        <begin position="52"/>
        <end position="59"/>
    </location>
    <ligand>
        <name>ATP</name>
        <dbReference type="ChEBI" id="CHEBI:30616"/>
    </ligand>
</feature>
<gene>
    <name evidence="8" type="primary">rapZ</name>
    <name evidence="8" type="ORF">E3E12_04990</name>
</gene>
<dbReference type="GO" id="GO:0005525">
    <property type="term" value="F:GTP binding"/>
    <property type="evidence" value="ECO:0007669"/>
    <property type="project" value="UniProtKB-UniRule"/>
</dbReference>
<reference evidence="8 9" key="1">
    <citation type="submission" date="2019-03" db="EMBL/GenBank/DDBJ databases">
        <title>The complete genome sequence of Swingsia_sp. F3b2 LMG30590(T).</title>
        <authorList>
            <person name="Chua K.-O."/>
            <person name="Chan K.-G."/>
            <person name="See-Too W.-S."/>
        </authorList>
    </citation>
    <scope>NUCLEOTIDE SEQUENCE [LARGE SCALE GENOMIC DNA]</scope>
    <source>
        <strain evidence="8 9">F3b2</strain>
    </source>
</reference>
<keyword evidence="2 4" id="KW-0067">ATP-binding</keyword>
<dbReference type="Pfam" id="PF22740">
    <property type="entry name" value="PapZ_C"/>
    <property type="match status" value="1"/>
</dbReference>
<keyword evidence="1 4" id="KW-0547">Nucleotide-binding</keyword>
<dbReference type="Pfam" id="PF03668">
    <property type="entry name" value="RapZ-like_N"/>
    <property type="match status" value="1"/>
</dbReference>
<dbReference type="InterPro" id="IPR053930">
    <property type="entry name" value="RapZ-like_N"/>
</dbReference>
<keyword evidence="3 4" id="KW-0342">GTP-binding</keyword>
<feature type="domain" description="RapZ-like N-terminal" evidence="6">
    <location>
        <begin position="47"/>
        <end position="195"/>
    </location>
</feature>
<proteinExistence type="inferred from homology"/>